<gene>
    <name evidence="5" type="ORF">EMPG_17054</name>
</gene>
<dbReference type="STRING" id="2060906.A0A0H1B8Y1"/>
<dbReference type="EMBL" id="LDEV01002814">
    <property type="protein sequence ID" value="KLJ07467.1"/>
    <property type="molecule type" value="Genomic_DNA"/>
</dbReference>
<keyword evidence="6" id="KW-1185">Reference proteome</keyword>
<dbReference type="SMART" id="SM00053">
    <property type="entry name" value="DYNc"/>
    <property type="match status" value="1"/>
</dbReference>
<feature type="domain" description="Dynamin GTPase" evidence="4">
    <location>
        <begin position="59"/>
        <end position="351"/>
    </location>
</feature>
<keyword evidence="1" id="KW-0547">Nucleotide-binding</keyword>
<evidence type="ECO:0000256" key="1">
    <source>
        <dbReference type="ARBA" id="ARBA00022741"/>
    </source>
</evidence>
<comment type="caution">
    <text evidence="5">The sequence shown here is derived from an EMBL/GenBank/DDBJ whole genome shotgun (WGS) entry which is preliminary data.</text>
</comment>
<dbReference type="Pfam" id="PF01031">
    <property type="entry name" value="Dynamin_M"/>
    <property type="match status" value="1"/>
</dbReference>
<evidence type="ECO:0000313" key="5">
    <source>
        <dbReference type="EMBL" id="KLJ07467.1"/>
    </source>
</evidence>
<dbReference type="PANTHER" id="PTHR11566:SF131">
    <property type="entry name" value="GTPASE, PUTATIVE (AFU_ORTHOLOGUE AFUA_6G07630)-RELATED"/>
    <property type="match status" value="1"/>
</dbReference>
<dbReference type="Gene3D" id="3.40.50.300">
    <property type="entry name" value="P-loop containing nucleotide triphosphate hydrolases"/>
    <property type="match status" value="1"/>
</dbReference>
<dbReference type="GO" id="GO:0005886">
    <property type="term" value="C:plasma membrane"/>
    <property type="evidence" value="ECO:0007669"/>
    <property type="project" value="TreeGrafter"/>
</dbReference>
<keyword evidence="2" id="KW-0342">GTP-binding</keyword>
<sequence>MVQHQISPGSHHVSESPGTLIHILLCCIDGILTTYVRAETVAESTPLIAEENDSIDVISRTMKALVKKIQDLRHLGIENHKLPLPKICVVGDQSTGKSSLIEGMSEIKVPRSAGCCTRCPLEINLSDCEPDAPWTCKIFLMKKYIYSTQLGNRGGRGKGLGPWVEQDPEIIPFMSITDKADVQDALKWAQCATLNPSASHEDYIPGNNLGTDETTQVKFSPNVVRLDISAPRFPNLSFYDLPGVINVAEIDTEKYLVTLVENLVKQYISTSSCIVLLTLPMTDDATNSSAARIIREVGATPRTLGVLTKPDRIGYGEGYDQWKEILRGEKFTVGHSYYVVRNNPNPQVEHAQAREEEEEFFGSGPWRNELVEYSDRFGTRNLQMALSKLLKQQIELSLPGIVQQLQARAQEVEKELMTLPDPPSANIQFILSDKLNEFNNAIHAHMNGTPLGSDYPLQKLWMKIAADFQHSLVVTRPTMRTVAAVENFPAKKPTPNPVGRAAFDDAEGDCEITESRPSPNKRKAGTAEPDGGVKRQMNSAIMHNARRPNQNSYSTEHFGRFKGPVKVFALEEIREISSETYASGVPGLANPFAVEEMNKLSVMHWEQPMKEFLTATYELMEAFLMCKLEIVFSSYQRTALYGKLREIIPTFLQSLKDPHLRAADEFYQVEQMKPFTMATAAFQSAQKEAFDILKTKRQESRVMCFLESGDNMDGGRRVGPSGISDAQMGEDEYAKEIEIMAVSRAYYEIASSRFVDTLCQSVHTKLFFRCDRELNSVIIKELGILDDNAFERCMELMVEDPERQKRRRDLKKEEEKLKKAMGSLSTIGEDADIADAAGPAQMADFDMLHAGQA</sequence>
<dbReference type="InterPro" id="IPR000375">
    <property type="entry name" value="Dynamin_stalk"/>
</dbReference>
<dbReference type="PANTHER" id="PTHR11566">
    <property type="entry name" value="DYNAMIN"/>
    <property type="match status" value="1"/>
</dbReference>
<dbReference type="CDD" id="cd08771">
    <property type="entry name" value="DLP_1"/>
    <property type="match status" value="1"/>
</dbReference>
<proteinExistence type="predicted"/>
<dbReference type="SUPFAM" id="SSF52540">
    <property type="entry name" value="P-loop containing nucleoside triphosphate hydrolases"/>
    <property type="match status" value="1"/>
</dbReference>
<feature type="region of interest" description="Disordered" evidence="3">
    <location>
        <begin position="508"/>
        <end position="533"/>
    </location>
</feature>
<dbReference type="Proteomes" id="UP000053573">
    <property type="component" value="Unassembled WGS sequence"/>
</dbReference>
<dbReference type="GO" id="GO:0008017">
    <property type="term" value="F:microtubule binding"/>
    <property type="evidence" value="ECO:0007669"/>
    <property type="project" value="TreeGrafter"/>
</dbReference>
<reference evidence="6" key="1">
    <citation type="journal article" date="2015" name="PLoS Genet.">
        <title>The dynamic genome and transcriptome of the human fungal pathogen Blastomyces and close relative Emmonsia.</title>
        <authorList>
            <person name="Munoz J.F."/>
            <person name="Gauthier G.M."/>
            <person name="Desjardins C.A."/>
            <person name="Gallo J.E."/>
            <person name="Holder J."/>
            <person name="Sullivan T.D."/>
            <person name="Marty A.J."/>
            <person name="Carmen J.C."/>
            <person name="Chen Z."/>
            <person name="Ding L."/>
            <person name="Gujja S."/>
            <person name="Magrini V."/>
            <person name="Misas E."/>
            <person name="Mitreva M."/>
            <person name="Priest M."/>
            <person name="Saif S."/>
            <person name="Whiston E.A."/>
            <person name="Young S."/>
            <person name="Zeng Q."/>
            <person name="Goldman W.E."/>
            <person name="Mardis E.R."/>
            <person name="Taylor J.W."/>
            <person name="McEwen J.G."/>
            <person name="Clay O.K."/>
            <person name="Klein B.S."/>
            <person name="Cuomo C.A."/>
        </authorList>
    </citation>
    <scope>NUCLEOTIDE SEQUENCE [LARGE SCALE GENOMIC DNA]</scope>
    <source>
        <strain evidence="6">UAMH 139</strain>
    </source>
</reference>
<dbReference type="GO" id="GO:0005874">
    <property type="term" value="C:microtubule"/>
    <property type="evidence" value="ECO:0007669"/>
    <property type="project" value="TreeGrafter"/>
</dbReference>
<name>A0A0H1B8Y1_9EURO</name>
<dbReference type="Gene3D" id="1.20.120.1240">
    <property type="entry name" value="Dynamin, middle domain"/>
    <property type="match status" value="1"/>
</dbReference>
<dbReference type="AlphaFoldDB" id="A0A0H1B8Y1"/>
<protein>
    <submittedName>
        <fullName evidence="5">Dynamin GTPase</fullName>
    </submittedName>
</protein>
<accession>A0A0H1B8Y1</accession>
<dbReference type="InterPro" id="IPR003130">
    <property type="entry name" value="GED"/>
</dbReference>
<evidence type="ECO:0000259" key="4">
    <source>
        <dbReference type="SMART" id="SM00053"/>
    </source>
</evidence>
<dbReference type="GO" id="GO:0005737">
    <property type="term" value="C:cytoplasm"/>
    <property type="evidence" value="ECO:0007669"/>
    <property type="project" value="TreeGrafter"/>
</dbReference>
<evidence type="ECO:0000256" key="3">
    <source>
        <dbReference type="SAM" id="MobiDB-lite"/>
    </source>
</evidence>
<evidence type="ECO:0000313" key="6">
    <source>
        <dbReference type="Proteomes" id="UP000053573"/>
    </source>
</evidence>
<dbReference type="GO" id="GO:0005525">
    <property type="term" value="F:GTP binding"/>
    <property type="evidence" value="ECO:0007669"/>
    <property type="project" value="InterPro"/>
</dbReference>
<dbReference type="GO" id="GO:0003924">
    <property type="term" value="F:GTPase activity"/>
    <property type="evidence" value="ECO:0007669"/>
    <property type="project" value="InterPro"/>
</dbReference>
<organism evidence="5 6">
    <name type="scientific">Blastomyces silverae</name>
    <dbReference type="NCBI Taxonomy" id="2060906"/>
    <lineage>
        <taxon>Eukaryota</taxon>
        <taxon>Fungi</taxon>
        <taxon>Dikarya</taxon>
        <taxon>Ascomycota</taxon>
        <taxon>Pezizomycotina</taxon>
        <taxon>Eurotiomycetes</taxon>
        <taxon>Eurotiomycetidae</taxon>
        <taxon>Onygenales</taxon>
        <taxon>Ajellomycetaceae</taxon>
        <taxon>Blastomyces</taxon>
    </lineage>
</organism>
<dbReference type="Pfam" id="PF02212">
    <property type="entry name" value="GED"/>
    <property type="match status" value="1"/>
</dbReference>
<dbReference type="InterPro" id="IPR045063">
    <property type="entry name" value="Dynamin_N"/>
</dbReference>
<dbReference type="InterPro" id="IPR001401">
    <property type="entry name" value="Dynamin_GTPase"/>
</dbReference>
<dbReference type="PRINTS" id="PR00195">
    <property type="entry name" value="DYNAMIN"/>
</dbReference>
<dbReference type="Pfam" id="PF00350">
    <property type="entry name" value="Dynamin_N"/>
    <property type="match status" value="1"/>
</dbReference>
<evidence type="ECO:0000256" key="2">
    <source>
        <dbReference type="ARBA" id="ARBA00023134"/>
    </source>
</evidence>
<dbReference type="OrthoDB" id="5061070at2759"/>
<dbReference type="GO" id="GO:0031623">
    <property type="term" value="P:receptor internalization"/>
    <property type="evidence" value="ECO:0007669"/>
    <property type="project" value="TreeGrafter"/>
</dbReference>
<dbReference type="InterPro" id="IPR022812">
    <property type="entry name" value="Dynamin"/>
</dbReference>
<dbReference type="InterPro" id="IPR027417">
    <property type="entry name" value="P-loop_NTPase"/>
</dbReference>